<organism evidence="1 2">
    <name type="scientific">Ruegeria conchae</name>
    <dbReference type="NCBI Taxonomy" id="981384"/>
    <lineage>
        <taxon>Bacteria</taxon>
        <taxon>Pseudomonadati</taxon>
        <taxon>Pseudomonadota</taxon>
        <taxon>Alphaproteobacteria</taxon>
        <taxon>Rhodobacterales</taxon>
        <taxon>Roseobacteraceae</taxon>
        <taxon>Ruegeria</taxon>
    </lineage>
</organism>
<dbReference type="Proteomes" id="UP000271700">
    <property type="component" value="Unassembled WGS sequence"/>
</dbReference>
<name>A0A498A4K8_9RHOB</name>
<dbReference type="AlphaFoldDB" id="A0A498A4K8"/>
<comment type="caution">
    <text evidence="1">The sequence shown here is derived from an EMBL/GenBank/DDBJ whole genome shotgun (WGS) entry which is preliminary data.</text>
</comment>
<proteinExistence type="predicted"/>
<gene>
    <name evidence="1" type="ORF">CLV75_0730</name>
</gene>
<protein>
    <submittedName>
        <fullName evidence="1">Uncharacterized protein</fullName>
    </submittedName>
</protein>
<accession>A0A498A4K8</accession>
<sequence>MGNLLAVTMGVARAIRAEPVRVHVTIELKFVTRTANSGLSKAQSFSATFNPNITRPVTNSCLDHKQKFQMQY</sequence>
<evidence type="ECO:0000313" key="1">
    <source>
        <dbReference type="EMBL" id="RLK10746.1"/>
    </source>
</evidence>
<reference evidence="1 2" key="1">
    <citation type="submission" date="2018-10" db="EMBL/GenBank/DDBJ databases">
        <title>Genomic Encyclopedia of Archaeal and Bacterial Type Strains, Phase II (KMG-II): from individual species to whole genera.</title>
        <authorList>
            <person name="Goeker M."/>
        </authorList>
    </citation>
    <scope>NUCLEOTIDE SEQUENCE [LARGE SCALE GENOMIC DNA]</scope>
    <source>
        <strain evidence="1 2">DSM 29317</strain>
    </source>
</reference>
<evidence type="ECO:0000313" key="2">
    <source>
        <dbReference type="Proteomes" id="UP000271700"/>
    </source>
</evidence>
<dbReference type="EMBL" id="RCCT01000001">
    <property type="protein sequence ID" value="RLK10746.1"/>
    <property type="molecule type" value="Genomic_DNA"/>
</dbReference>
<keyword evidence="2" id="KW-1185">Reference proteome</keyword>